<dbReference type="Gene3D" id="1.20.5.1930">
    <property type="match status" value="1"/>
</dbReference>
<dbReference type="Pfam" id="PF07495">
    <property type="entry name" value="Y_Y_Y"/>
    <property type="match status" value="1"/>
</dbReference>
<keyword evidence="4" id="KW-0812">Transmembrane</keyword>
<dbReference type="GO" id="GO:0016020">
    <property type="term" value="C:membrane"/>
    <property type="evidence" value="ECO:0007669"/>
    <property type="project" value="InterPro"/>
</dbReference>
<evidence type="ECO:0000256" key="5">
    <source>
        <dbReference type="SAM" id="SignalP"/>
    </source>
</evidence>
<name>A0A6M4IJQ6_9BACT</name>
<organism evidence="7 8">
    <name type="scientific">Gemmatimonas groenlandica</name>
    <dbReference type="NCBI Taxonomy" id="2732249"/>
    <lineage>
        <taxon>Bacteria</taxon>
        <taxon>Pseudomonadati</taxon>
        <taxon>Gemmatimonadota</taxon>
        <taxon>Gemmatimonadia</taxon>
        <taxon>Gemmatimonadales</taxon>
        <taxon>Gemmatimonadaceae</taxon>
        <taxon>Gemmatimonas</taxon>
    </lineage>
</organism>
<evidence type="ECO:0000313" key="7">
    <source>
        <dbReference type="EMBL" id="QJR34078.1"/>
    </source>
</evidence>
<proteinExistence type="predicted"/>
<feature type="transmembrane region" description="Helical" evidence="4">
    <location>
        <begin position="793"/>
        <end position="814"/>
    </location>
</feature>
<feature type="domain" description="Histidine kinase/HSP90-like ATPase" evidence="6">
    <location>
        <begin position="936"/>
        <end position="1030"/>
    </location>
</feature>
<evidence type="ECO:0000256" key="4">
    <source>
        <dbReference type="SAM" id="Phobius"/>
    </source>
</evidence>
<dbReference type="SUPFAM" id="SSF63829">
    <property type="entry name" value="Calcium-dependent phosphotriesterase"/>
    <property type="match status" value="2"/>
</dbReference>
<dbReference type="GO" id="GO:0000155">
    <property type="term" value="F:phosphorelay sensor kinase activity"/>
    <property type="evidence" value="ECO:0007669"/>
    <property type="project" value="InterPro"/>
</dbReference>
<keyword evidence="1" id="KW-0808">Transferase</keyword>
<dbReference type="InterPro" id="IPR015943">
    <property type="entry name" value="WD40/YVTN_repeat-like_dom_sf"/>
</dbReference>
<keyword evidence="5" id="KW-0732">Signal</keyword>
<dbReference type="AlphaFoldDB" id="A0A6M4IJQ6"/>
<dbReference type="CDD" id="cd16917">
    <property type="entry name" value="HATPase_UhpB-NarQ-NarX-like"/>
    <property type="match status" value="1"/>
</dbReference>
<reference evidence="7 8" key="1">
    <citation type="submission" date="2020-05" db="EMBL/GenBank/DDBJ databases">
        <title>Complete genome sequence of Gemmatimonas greenlandica TET16.</title>
        <authorList>
            <person name="Zeng Y."/>
        </authorList>
    </citation>
    <scope>NUCLEOTIDE SEQUENCE [LARGE SCALE GENOMIC DNA]</scope>
    <source>
        <strain evidence="7 8">TET16</strain>
    </source>
</reference>
<dbReference type="KEGG" id="ggr:HKW67_00390"/>
<evidence type="ECO:0000256" key="1">
    <source>
        <dbReference type="ARBA" id="ARBA00022679"/>
    </source>
</evidence>
<evidence type="ECO:0000256" key="2">
    <source>
        <dbReference type="ARBA" id="ARBA00022777"/>
    </source>
</evidence>
<protein>
    <recommendedName>
        <fullName evidence="6">Histidine kinase/HSP90-like ATPase domain-containing protein</fullName>
    </recommendedName>
</protein>
<dbReference type="PANTHER" id="PTHR24421:SF62">
    <property type="entry name" value="SENSORY TRANSDUCTION HISTIDINE KINASE"/>
    <property type="match status" value="1"/>
</dbReference>
<feature type="chain" id="PRO_5027006113" description="Histidine kinase/HSP90-like ATPase domain-containing protein" evidence="5">
    <location>
        <begin position="36"/>
        <end position="1030"/>
    </location>
</feature>
<dbReference type="Gene3D" id="2.60.40.10">
    <property type="entry name" value="Immunoglobulins"/>
    <property type="match status" value="1"/>
</dbReference>
<dbReference type="Pfam" id="PF07730">
    <property type="entry name" value="HisKA_3"/>
    <property type="match status" value="1"/>
</dbReference>
<keyword evidence="3" id="KW-0902">Two-component regulatory system</keyword>
<keyword evidence="2" id="KW-0418">Kinase</keyword>
<dbReference type="InterPro" id="IPR011123">
    <property type="entry name" value="Y_Y_Y"/>
</dbReference>
<dbReference type="InterPro" id="IPR011712">
    <property type="entry name" value="Sig_transdc_His_kin_sub3_dim/P"/>
</dbReference>
<dbReference type="Pfam" id="PF02518">
    <property type="entry name" value="HATPase_c"/>
    <property type="match status" value="1"/>
</dbReference>
<dbReference type="EMBL" id="CP053085">
    <property type="protein sequence ID" value="QJR34078.1"/>
    <property type="molecule type" value="Genomic_DNA"/>
</dbReference>
<dbReference type="InterPro" id="IPR036890">
    <property type="entry name" value="HATPase_C_sf"/>
</dbReference>
<dbReference type="InterPro" id="IPR003594">
    <property type="entry name" value="HATPase_dom"/>
</dbReference>
<dbReference type="Gene3D" id="2.130.10.10">
    <property type="entry name" value="YVTN repeat-like/Quinoprotein amine dehydrogenase"/>
    <property type="match status" value="2"/>
</dbReference>
<sequence length="1030" mass="110684">MRNRVGCLCARALRRVLVVATCAAGALSLPRTADAQAPPLRRYHHTVWPFGEAPLSATPSIRRSPDGYLWGSAHNGLVRFDGVRFMVIDGTREPALRLTGRAGRSFTPRHVDREHRLWIVRPDGGLVTYRNGVFRVAFDPVVGHARYTDVYEDGAGGIWVEADSAGRQWIRRLQGEHLVPGSWPAGVPDSGVTVTRPDTADGLWVGTRTQGIWHITPRGIRHFDPPPASSGLAKPERSVYPELQAADGTLWVSAAAGRGGLQHLRAGVWTPVHLDDDPRALSIGMVTQSPDGTVYIASRSAGVLVWRDGHLERRPPGDGAAGMVVQDIVADADGTIWATTDLGLERFRRAAFMTLGRRDGVPFDAPYEMAGDATGSIWVRDRSDNVYRLHESGARAAPDSLTGQRMPLPPALRFQLLAASRGSVWLGLTGGGLARVDGSGTTRVFRGTDLPPKRIWAGVEDADGALWLSTAPRGLGVLRNGRYAPVLLPGLGDNAKAIFVAADSQRRVIAADEQMPVAYAVSSSRAPMRLDSLTPLRKPLEAVAIEASDTLWGVVLPKGGGPDAPPTLVRLAGGRAVEVPLPGPVPGLTGFNVILSVAHDALWFASGGGVGRFPLPALHAAANRGLVAPAPQTFGPPDGLVSPHLTLYGVARMFRATDGRLWLATPGGLSVVDPAAVPVNDTPPPVHVEEVVVGAHELAASELWRIAPNPDRIEIHYTAASPRMPERVRVQYRLDGVDRDWVDGSVPRTATYTQLRPGAYRFRVRAWNEDGVPSTGEAVLAFTVLPAWYQTRWALALAVLAAGAVGAAGMGAVARTRRRRAEAELRGRLAERVRLARELHDTLLSGMTGISMRLDAAAIRASGPLGLDASVLGEMRTLARNTLVEARDAVTAMRNSADDLVPLWDQLADAARRTFADTEVDVRLEREGTTRAYPRDVEAEVVRIATEALVNARKHSACRSVKVRWVDDRRGLRVSVTDDGSGFDQRDASLNGHWGLQGMRERAAAVGATLTIDSHVGRGTDVVVSIRAPG</sequence>
<keyword evidence="4" id="KW-0472">Membrane</keyword>
<dbReference type="GO" id="GO:0046983">
    <property type="term" value="F:protein dimerization activity"/>
    <property type="evidence" value="ECO:0007669"/>
    <property type="project" value="InterPro"/>
</dbReference>
<gene>
    <name evidence="7" type="ORF">HKW67_00390</name>
</gene>
<dbReference type="SUPFAM" id="SSF55874">
    <property type="entry name" value="ATPase domain of HSP90 chaperone/DNA topoisomerase II/histidine kinase"/>
    <property type="match status" value="1"/>
</dbReference>
<evidence type="ECO:0000256" key="3">
    <source>
        <dbReference type="ARBA" id="ARBA00023012"/>
    </source>
</evidence>
<dbReference type="PANTHER" id="PTHR24421">
    <property type="entry name" value="NITRATE/NITRITE SENSOR PROTEIN NARX-RELATED"/>
    <property type="match status" value="1"/>
</dbReference>
<keyword evidence="4" id="KW-1133">Transmembrane helix</keyword>
<evidence type="ECO:0000313" key="8">
    <source>
        <dbReference type="Proteomes" id="UP000500938"/>
    </source>
</evidence>
<dbReference type="SMART" id="SM00387">
    <property type="entry name" value="HATPase_c"/>
    <property type="match status" value="1"/>
</dbReference>
<evidence type="ECO:0000259" key="6">
    <source>
        <dbReference type="SMART" id="SM00387"/>
    </source>
</evidence>
<dbReference type="InterPro" id="IPR050482">
    <property type="entry name" value="Sensor_HK_TwoCompSys"/>
</dbReference>
<keyword evidence="8" id="KW-1185">Reference proteome</keyword>
<dbReference type="Gene3D" id="3.30.565.10">
    <property type="entry name" value="Histidine kinase-like ATPase, C-terminal domain"/>
    <property type="match status" value="1"/>
</dbReference>
<feature type="signal peptide" evidence="5">
    <location>
        <begin position="1"/>
        <end position="35"/>
    </location>
</feature>
<dbReference type="InterPro" id="IPR013783">
    <property type="entry name" value="Ig-like_fold"/>
</dbReference>
<dbReference type="Proteomes" id="UP000500938">
    <property type="component" value="Chromosome"/>
</dbReference>
<accession>A0A6M4IJQ6</accession>